<dbReference type="RefSeq" id="WP_369668679.1">
    <property type="nucleotide sequence ID" value="NZ_JBDKXB010000077.1"/>
</dbReference>
<evidence type="ECO:0000259" key="1">
    <source>
        <dbReference type="Pfam" id="PF09820"/>
    </source>
</evidence>
<feature type="non-terminal residue" evidence="2">
    <location>
        <position position="1"/>
    </location>
</feature>
<dbReference type="Proteomes" id="UP001564408">
    <property type="component" value="Unassembled WGS sequence"/>
</dbReference>
<feature type="domain" description="AAA-ATPase-like" evidence="1">
    <location>
        <begin position="2"/>
        <end position="65"/>
    </location>
</feature>
<evidence type="ECO:0000313" key="2">
    <source>
        <dbReference type="EMBL" id="MEY6434301.1"/>
    </source>
</evidence>
<gene>
    <name evidence="2" type="ORF">ABC977_18075</name>
</gene>
<dbReference type="PANTHER" id="PTHR34825:SF1">
    <property type="entry name" value="AAA-ATPASE-LIKE DOMAIN-CONTAINING PROTEIN"/>
    <property type="match status" value="1"/>
</dbReference>
<accession>A0ABV4BIE3</accession>
<name>A0ABV4BIE3_9GAMM</name>
<dbReference type="Pfam" id="PF08011">
    <property type="entry name" value="PDDEXK_9"/>
    <property type="match status" value="1"/>
</dbReference>
<proteinExistence type="predicted"/>
<dbReference type="EMBL" id="JBDKXB010000077">
    <property type="protein sequence ID" value="MEY6434301.1"/>
    <property type="molecule type" value="Genomic_DNA"/>
</dbReference>
<keyword evidence="3" id="KW-1185">Reference proteome</keyword>
<protein>
    <submittedName>
        <fullName evidence="2">AAA family ATPase</fullName>
    </submittedName>
</protein>
<reference evidence="2 3" key="1">
    <citation type="submission" date="2024-05" db="EMBL/GenBank/DDBJ databases">
        <title>Genome Sequence and Characterization of the New Strain Purple Sulfur Bacterium of Genus Thioalkalicoccus.</title>
        <authorList>
            <person name="Bryantseva I.A."/>
            <person name="Kyndt J.A."/>
            <person name="Imhoff J.F."/>
        </authorList>
    </citation>
    <scope>NUCLEOTIDE SEQUENCE [LARGE SCALE GENOMIC DNA]</scope>
    <source>
        <strain evidence="2 3">Um2</strain>
    </source>
</reference>
<feature type="non-terminal residue" evidence="2">
    <location>
        <position position="351"/>
    </location>
</feature>
<dbReference type="InterPro" id="IPR012547">
    <property type="entry name" value="PDDEXK_9"/>
</dbReference>
<comment type="caution">
    <text evidence="2">The sequence shown here is derived from an EMBL/GenBank/DDBJ whole genome shotgun (WGS) entry which is preliminary data.</text>
</comment>
<sequence length="351" mass="40335">THGQRTVVLVDEYDKPILDNLTNPDAARAIRDGLRSLYSVIKDSDAHIRFAFLTGVSKFSKVSLFSGLNNLRDITVSREYSALCGYTEIDLDQVFAPELAGLDRDQIRAWYNGYNWTGETVYNPFDLLLLFQERLFRPWWFETATPTFLVDLLTERHTFLPRLERLLTTEQLLSTFDVDQIATEALLFQTGYLTIDALIPVGPLVQYRLRYPNLEVRTSLNGALLERLTARRSATVEHHARLHALLLANDFPGLKDLVGAFFASIPADWYRRNPIAQYEGYYASVFYAYFAALGLDLIPEDTSHLGRLDLTLRFNQQVYLFEFKVVELSPNGRALQQIKDRRYADKYRALG</sequence>
<dbReference type="Pfam" id="PF09820">
    <property type="entry name" value="AAA-ATPase_like"/>
    <property type="match status" value="1"/>
</dbReference>
<evidence type="ECO:0000313" key="3">
    <source>
        <dbReference type="Proteomes" id="UP001564408"/>
    </source>
</evidence>
<dbReference type="PANTHER" id="PTHR34825">
    <property type="entry name" value="CONSERVED PROTEIN, WITH A WEAK D-GALACTARATE DEHYDRATASE/ALTRONATE HYDROLASE DOMAIN"/>
    <property type="match status" value="1"/>
</dbReference>
<dbReference type="InterPro" id="IPR018631">
    <property type="entry name" value="AAA-ATPase-like_dom"/>
</dbReference>
<organism evidence="2 3">
    <name type="scientific">Thioalkalicoccus limnaeus</name>
    <dbReference type="NCBI Taxonomy" id="120681"/>
    <lineage>
        <taxon>Bacteria</taxon>
        <taxon>Pseudomonadati</taxon>
        <taxon>Pseudomonadota</taxon>
        <taxon>Gammaproteobacteria</taxon>
        <taxon>Chromatiales</taxon>
        <taxon>Chromatiaceae</taxon>
        <taxon>Thioalkalicoccus</taxon>
    </lineage>
</organism>